<keyword evidence="4" id="KW-0378">Hydrolase</keyword>
<name>A0A3E4ZPZ3_9BACT</name>
<evidence type="ECO:0000313" key="7">
    <source>
        <dbReference type="Proteomes" id="UP000448908"/>
    </source>
</evidence>
<organism evidence="4 5">
    <name type="scientific">Parabacteroides merdae</name>
    <dbReference type="NCBI Taxonomy" id="46503"/>
    <lineage>
        <taxon>Bacteria</taxon>
        <taxon>Pseudomonadati</taxon>
        <taxon>Bacteroidota</taxon>
        <taxon>Bacteroidia</taxon>
        <taxon>Bacteroidales</taxon>
        <taxon>Tannerellaceae</taxon>
        <taxon>Parabacteroides</taxon>
    </lineage>
</organism>
<keyword evidence="6" id="KW-1185">Reference proteome</keyword>
<dbReference type="Gene3D" id="3.40.50.300">
    <property type="entry name" value="P-loop containing nucleotide triphosphate hydrolases"/>
    <property type="match status" value="2"/>
</dbReference>
<comment type="caution">
    <text evidence="4">The sequence shown here is derived from an EMBL/GenBank/DDBJ whole genome shotgun (WGS) entry which is preliminary data.</text>
</comment>
<evidence type="ECO:0000313" key="3">
    <source>
        <dbReference type="EMBL" id="MTU67676.1"/>
    </source>
</evidence>
<dbReference type="CDD" id="cd17933">
    <property type="entry name" value="DEXSc_RecD-like"/>
    <property type="match status" value="1"/>
</dbReference>
<evidence type="ECO:0000313" key="6">
    <source>
        <dbReference type="Proteomes" id="UP000434916"/>
    </source>
</evidence>
<evidence type="ECO:0000259" key="1">
    <source>
        <dbReference type="Pfam" id="PF13538"/>
    </source>
</evidence>
<dbReference type="SUPFAM" id="SSF52540">
    <property type="entry name" value="P-loop containing nucleoside triphosphate hydrolases"/>
    <property type="match status" value="1"/>
</dbReference>
<sequence length="475" mass="54135">MINSYLSRQITQNFPYDPTEDQVLALNLLSNFLLSEESDSLLLLKGYAGTGKTSLVGALVKTMTELKQKSILLAPTGRAAKVFSGYAGQKAFTIHKKIYRQKAFSNEPTGFHPADNLHKDTLFIVDEASMIANEGLDSFVFGTGRLLDDLVQYVYSGENCRLILMGDVAQLPPVMQTESPALNPETLRGYNLKVQEITLTQVVRQSENSGILFNATRLRDALRNGTVEIFPKLRLKGFTDFRKVNGDELIEEISSAYSRDGIEETMIISRSNKRATLYNNGIRNRILYREEELSSGDRLMIAKNNYFWTAGNKEMDFIANGEIIQVLRVRRTYELYGFRFADVSVRFQDYDLETDVKILLDTLQTAAPALPKDLNDKLFYTILEDYDDVPTKAGKMKKMKADPHYNVLQVKYAYAVTCHKAQGGQWMNVFLDIGYITEEMLGEDFYRWLYTAFTRATHRLYLVNLPEEFEEYASS</sequence>
<evidence type="ECO:0000313" key="4">
    <source>
        <dbReference type="EMBL" id="RHC89116.1"/>
    </source>
</evidence>
<reference evidence="6 7" key="2">
    <citation type="journal article" date="2019" name="Nat. Med.">
        <title>A library of human gut bacterial isolates paired with longitudinal multiomics data enables mechanistic microbiome research.</title>
        <authorList>
            <person name="Poyet M."/>
            <person name="Groussin M."/>
            <person name="Gibbons S.M."/>
            <person name="Avila-Pacheco J."/>
            <person name="Jiang X."/>
            <person name="Kearney S.M."/>
            <person name="Perrotta A.R."/>
            <person name="Berdy B."/>
            <person name="Zhao S."/>
            <person name="Lieberman T.D."/>
            <person name="Swanson P.K."/>
            <person name="Smith M."/>
            <person name="Roesemann S."/>
            <person name="Alexander J.E."/>
            <person name="Rich S.A."/>
            <person name="Livny J."/>
            <person name="Vlamakis H."/>
            <person name="Clish C."/>
            <person name="Bullock K."/>
            <person name="Deik A."/>
            <person name="Scott J."/>
            <person name="Pierce K.A."/>
            <person name="Xavier R.J."/>
            <person name="Alm E.J."/>
        </authorList>
    </citation>
    <scope>NUCLEOTIDE SEQUENCE [LARGE SCALE GENOMIC DNA]</scope>
    <source>
        <strain evidence="3 7">BIOML-A16</strain>
        <strain evidence="2 6">BIOML-A29</strain>
    </source>
</reference>
<evidence type="ECO:0000313" key="5">
    <source>
        <dbReference type="Proteomes" id="UP000286260"/>
    </source>
</evidence>
<gene>
    <name evidence="4" type="ORF">DW828_04125</name>
    <name evidence="2" type="ORF">GMD82_01175</name>
    <name evidence="3" type="ORF">GMD92_00920</name>
</gene>
<proteinExistence type="predicted"/>
<dbReference type="GO" id="GO:0004519">
    <property type="term" value="F:endonuclease activity"/>
    <property type="evidence" value="ECO:0007669"/>
    <property type="project" value="UniProtKB-KW"/>
</dbReference>
<dbReference type="AlphaFoldDB" id="A0A3E4ZPZ3"/>
<dbReference type="EMBL" id="WNDA01000001">
    <property type="protein sequence ID" value="MTU67676.1"/>
    <property type="molecule type" value="Genomic_DNA"/>
</dbReference>
<keyword evidence="4" id="KW-0540">Nuclease</keyword>
<dbReference type="Proteomes" id="UP000448908">
    <property type="component" value="Unassembled WGS sequence"/>
</dbReference>
<dbReference type="Proteomes" id="UP000434916">
    <property type="component" value="Unassembled WGS sequence"/>
</dbReference>
<dbReference type="Pfam" id="PF13604">
    <property type="entry name" value="AAA_30"/>
    <property type="match status" value="1"/>
</dbReference>
<dbReference type="Proteomes" id="UP000286260">
    <property type="component" value="Unassembled WGS sequence"/>
</dbReference>
<feature type="domain" description="UvrD-like helicase C-terminal" evidence="1">
    <location>
        <begin position="412"/>
        <end position="463"/>
    </location>
</feature>
<evidence type="ECO:0000313" key="2">
    <source>
        <dbReference type="EMBL" id="MTU38145.1"/>
    </source>
</evidence>
<dbReference type="EMBL" id="QSII01000003">
    <property type="protein sequence ID" value="RHC89116.1"/>
    <property type="molecule type" value="Genomic_DNA"/>
</dbReference>
<dbReference type="Pfam" id="PF13538">
    <property type="entry name" value="UvrD_C_2"/>
    <property type="match status" value="1"/>
</dbReference>
<dbReference type="CDD" id="cd18809">
    <property type="entry name" value="SF1_C_RecD"/>
    <property type="match status" value="1"/>
</dbReference>
<keyword evidence="4" id="KW-0255">Endonuclease</keyword>
<reference evidence="4 5" key="1">
    <citation type="submission" date="2018-08" db="EMBL/GenBank/DDBJ databases">
        <title>A genome reference for cultivated species of the human gut microbiota.</title>
        <authorList>
            <person name="Zou Y."/>
            <person name="Xue W."/>
            <person name="Luo G."/>
        </authorList>
    </citation>
    <scope>NUCLEOTIDE SEQUENCE [LARGE SCALE GENOMIC DNA]</scope>
    <source>
        <strain evidence="4 5">AM34-17</strain>
    </source>
</reference>
<accession>A0A3E4ZPZ3</accession>
<dbReference type="RefSeq" id="WP_022321588.1">
    <property type="nucleotide sequence ID" value="NZ_CP081901.1"/>
</dbReference>
<dbReference type="EMBL" id="WNCN01000001">
    <property type="protein sequence ID" value="MTU38145.1"/>
    <property type="molecule type" value="Genomic_DNA"/>
</dbReference>
<dbReference type="InterPro" id="IPR027785">
    <property type="entry name" value="UvrD-like_helicase_C"/>
</dbReference>
<dbReference type="STRING" id="46503.ERS852463_01001"/>
<protein>
    <submittedName>
        <fullName evidence="2">AAA family ATPase</fullName>
    </submittedName>
    <submittedName>
        <fullName evidence="4">ATP-dependent endonuclease</fullName>
    </submittedName>
</protein>
<dbReference type="InterPro" id="IPR027417">
    <property type="entry name" value="P-loop_NTPase"/>
</dbReference>